<keyword evidence="12" id="KW-1185">Reference proteome</keyword>
<comment type="subcellular location">
    <subcellularLocation>
        <location evidence="1">Cell membrane</location>
        <topology evidence="1">Multi-pass membrane protein</topology>
    </subcellularLocation>
</comment>
<evidence type="ECO:0000256" key="1">
    <source>
        <dbReference type="ARBA" id="ARBA00004651"/>
    </source>
</evidence>
<dbReference type="EMBL" id="JAENRR010000044">
    <property type="protein sequence ID" value="MBK3518867.1"/>
    <property type="molecule type" value="Genomic_DNA"/>
</dbReference>
<dbReference type="SUPFAM" id="SSF82689">
    <property type="entry name" value="Mechanosensitive channel protein MscS (YggB), C-terminal domain"/>
    <property type="match status" value="1"/>
</dbReference>
<gene>
    <name evidence="11" type="ORF">JIV24_16080</name>
</gene>
<feature type="transmembrane region" description="Helical" evidence="7">
    <location>
        <begin position="260"/>
        <end position="278"/>
    </location>
</feature>
<dbReference type="Pfam" id="PF21082">
    <property type="entry name" value="MS_channel_3rd"/>
    <property type="match status" value="1"/>
</dbReference>
<dbReference type="RefSeq" id="WP_200466088.1">
    <property type="nucleotide sequence ID" value="NZ_JAENRR010000044.1"/>
</dbReference>
<feature type="transmembrane region" description="Helical" evidence="7">
    <location>
        <begin position="612"/>
        <end position="642"/>
    </location>
</feature>
<reference evidence="11 12" key="1">
    <citation type="submission" date="2021-01" db="EMBL/GenBank/DDBJ databases">
        <title>Carboxyliciviraga sp.nov., isolated from coastal sediments.</title>
        <authorList>
            <person name="Lu D."/>
            <person name="Zhang T."/>
        </authorList>
    </citation>
    <scope>NUCLEOTIDE SEQUENCE [LARGE SCALE GENOMIC DNA]</scope>
    <source>
        <strain evidence="11 12">N1Y132</strain>
    </source>
</reference>
<dbReference type="PANTHER" id="PTHR30347">
    <property type="entry name" value="POTASSIUM CHANNEL RELATED"/>
    <property type="match status" value="1"/>
</dbReference>
<feature type="transmembrane region" description="Helical" evidence="7">
    <location>
        <begin position="588"/>
        <end position="606"/>
    </location>
</feature>
<comment type="similarity">
    <text evidence="2">Belongs to the MscS (TC 1.A.23) family.</text>
</comment>
<dbReference type="InterPro" id="IPR011066">
    <property type="entry name" value="MscS_channel_C_sf"/>
</dbReference>
<name>A0ABS1HMG2_9BACT</name>
<feature type="domain" description="Mechanosensitive ion channel MscS" evidence="9">
    <location>
        <begin position="629"/>
        <end position="696"/>
    </location>
</feature>
<feature type="chain" id="PRO_5047092916" evidence="8">
    <location>
        <begin position="22"/>
        <end position="800"/>
    </location>
</feature>
<evidence type="ECO:0000256" key="3">
    <source>
        <dbReference type="ARBA" id="ARBA00022475"/>
    </source>
</evidence>
<dbReference type="Gene3D" id="2.30.30.60">
    <property type="match status" value="1"/>
</dbReference>
<evidence type="ECO:0000259" key="10">
    <source>
        <dbReference type="Pfam" id="PF21082"/>
    </source>
</evidence>
<evidence type="ECO:0000256" key="8">
    <source>
        <dbReference type="SAM" id="SignalP"/>
    </source>
</evidence>
<keyword evidence="5 7" id="KW-1133">Transmembrane helix</keyword>
<accession>A0ABS1HMG2</accession>
<feature type="domain" description="Mechanosensitive ion channel MscS C-terminal" evidence="10">
    <location>
        <begin position="704"/>
        <end position="786"/>
    </location>
</feature>
<evidence type="ECO:0000256" key="4">
    <source>
        <dbReference type="ARBA" id="ARBA00022692"/>
    </source>
</evidence>
<feature type="transmembrane region" description="Helical" evidence="7">
    <location>
        <begin position="418"/>
        <end position="441"/>
    </location>
</feature>
<dbReference type="SUPFAM" id="SSF82861">
    <property type="entry name" value="Mechanosensitive channel protein MscS (YggB), transmembrane region"/>
    <property type="match status" value="1"/>
</dbReference>
<feature type="transmembrane region" description="Helical" evidence="7">
    <location>
        <begin position="326"/>
        <end position="345"/>
    </location>
</feature>
<feature type="transmembrane region" description="Helical" evidence="7">
    <location>
        <begin position="352"/>
        <end position="372"/>
    </location>
</feature>
<dbReference type="InterPro" id="IPR006685">
    <property type="entry name" value="MscS_channel_2nd"/>
</dbReference>
<keyword evidence="8" id="KW-0732">Signal</keyword>
<feature type="transmembrane region" description="Helical" evidence="7">
    <location>
        <begin position="453"/>
        <end position="473"/>
    </location>
</feature>
<feature type="signal peptide" evidence="8">
    <location>
        <begin position="1"/>
        <end position="21"/>
    </location>
</feature>
<dbReference type="Gene3D" id="3.30.70.100">
    <property type="match status" value="1"/>
</dbReference>
<keyword evidence="6 7" id="KW-0472">Membrane</keyword>
<protein>
    <submittedName>
        <fullName evidence="11">Mechanosensitive ion channel</fullName>
    </submittedName>
</protein>
<evidence type="ECO:0000256" key="5">
    <source>
        <dbReference type="ARBA" id="ARBA00022989"/>
    </source>
</evidence>
<sequence length="800" mass="90480">MKPLRLIALLTLAISYNIGIAQTQQEEATDTIVHQQVDVIEIPSKSAASIAELNRINKSILSEAKFNQLIQSNLLKLDIIDSMLINEKQVNLKIFNLRHLINKKTYWEQRLKQTQSIENNMSQSLEEIEAKTLKVKDIENEWIEIAKGLGDEEVDSVVNVNIQRVSIVKDSILNKLIHHRSELLVLQDKAIFDVSELTTMLEMIQIRIDDEENNVFARSKIVYGKLIDGYQYRSAYHELKKSIIIESRFLADYLSTNSTSGFLLLIIMAIGMMAFRQVKKAAYSHTDTVTDSYFEKQFIRILSAYKSTAFVLIIWLSAVIFPNQPLLFKDAMRVIICVPLAIILHRLLDRKLFFAILILFVLVIAQSFVNLFPPNHMIYKVFLFMAVILEFMVVFRLRNFINSYPFKRKVFGTILSKTLTISLMTLALVLILGFLGFVVLMELIVSSILTNTYTLALLFVSLLIANGLLEIAFKKLSKSNLKVFQFYGQSIKNKLIKGLTFTAQLLAIYSILETFNMGDNVVSFIKEVIIYNFEIGENMSFSLGDIIMLIIVLSLSIFVSNVIKTLLEEDLLARTKMGQGLPHTIALLAKYSLITIGVSFAIYTAGIPMQNFAVLIGAFGVGIGFGLQNIFNNLVSGLILLFERPIKINDTIEVGELLGKVKSIGIRSSIVRTFDGAEVIVPNGQLISNEVINWTHSDQLRRLEIIVGVAYGSDAERVSNILQEVLKSHEDILKIPAPTVLFINMGESSLDFKLLFWISNLPNILEIRSEVTQMVYDALNKEGISIPFPQRDIHIIKDKD</sequence>
<feature type="transmembrane region" description="Helical" evidence="7">
    <location>
        <begin position="298"/>
        <end position="320"/>
    </location>
</feature>
<evidence type="ECO:0000256" key="7">
    <source>
        <dbReference type="SAM" id="Phobius"/>
    </source>
</evidence>
<feature type="transmembrane region" description="Helical" evidence="7">
    <location>
        <begin position="546"/>
        <end position="567"/>
    </location>
</feature>
<keyword evidence="4 7" id="KW-0812">Transmembrane</keyword>
<keyword evidence="3" id="KW-1003">Cell membrane</keyword>
<dbReference type="Pfam" id="PF00924">
    <property type="entry name" value="MS_channel_2nd"/>
    <property type="match status" value="1"/>
</dbReference>
<comment type="caution">
    <text evidence="11">The sequence shown here is derived from an EMBL/GenBank/DDBJ whole genome shotgun (WGS) entry which is preliminary data.</text>
</comment>
<dbReference type="InterPro" id="IPR010920">
    <property type="entry name" value="LSM_dom_sf"/>
</dbReference>
<dbReference type="SUPFAM" id="SSF50182">
    <property type="entry name" value="Sm-like ribonucleoproteins"/>
    <property type="match status" value="1"/>
</dbReference>
<proteinExistence type="inferred from homology"/>
<feature type="transmembrane region" description="Helical" evidence="7">
    <location>
        <begin position="378"/>
        <end position="397"/>
    </location>
</feature>
<evidence type="ECO:0000313" key="11">
    <source>
        <dbReference type="EMBL" id="MBK3518867.1"/>
    </source>
</evidence>
<evidence type="ECO:0000256" key="6">
    <source>
        <dbReference type="ARBA" id="ARBA00023136"/>
    </source>
</evidence>
<evidence type="ECO:0000313" key="12">
    <source>
        <dbReference type="Proteomes" id="UP000605676"/>
    </source>
</evidence>
<evidence type="ECO:0000259" key="9">
    <source>
        <dbReference type="Pfam" id="PF00924"/>
    </source>
</evidence>
<dbReference type="Proteomes" id="UP000605676">
    <property type="component" value="Unassembled WGS sequence"/>
</dbReference>
<dbReference type="InterPro" id="IPR049278">
    <property type="entry name" value="MS_channel_C"/>
</dbReference>
<dbReference type="InterPro" id="IPR011014">
    <property type="entry name" value="MscS_channel_TM-2"/>
</dbReference>
<dbReference type="InterPro" id="IPR023408">
    <property type="entry name" value="MscS_beta-dom_sf"/>
</dbReference>
<organism evidence="11 12">
    <name type="scientific">Carboxylicivirga marina</name>
    <dbReference type="NCBI Taxonomy" id="2800988"/>
    <lineage>
        <taxon>Bacteria</taxon>
        <taxon>Pseudomonadati</taxon>
        <taxon>Bacteroidota</taxon>
        <taxon>Bacteroidia</taxon>
        <taxon>Marinilabiliales</taxon>
        <taxon>Marinilabiliaceae</taxon>
        <taxon>Carboxylicivirga</taxon>
    </lineage>
</organism>
<dbReference type="Gene3D" id="1.10.287.1260">
    <property type="match status" value="1"/>
</dbReference>
<dbReference type="PANTHER" id="PTHR30347:SF1">
    <property type="entry name" value="MECHANOSENSITIVE CHANNEL MSCK"/>
    <property type="match status" value="1"/>
</dbReference>
<dbReference type="InterPro" id="IPR052702">
    <property type="entry name" value="MscS-like_channel"/>
</dbReference>
<evidence type="ECO:0000256" key="2">
    <source>
        <dbReference type="ARBA" id="ARBA00008017"/>
    </source>
</evidence>